<feature type="coiled-coil region" evidence="6">
    <location>
        <begin position="494"/>
        <end position="539"/>
    </location>
</feature>
<dbReference type="EMBL" id="FQYN01000003">
    <property type="protein sequence ID" value="SHI94870.1"/>
    <property type="molecule type" value="Genomic_DNA"/>
</dbReference>
<evidence type="ECO:0000259" key="7">
    <source>
        <dbReference type="PROSITE" id="PS50112"/>
    </source>
</evidence>
<sequence>MPAFTDTISYDHLQTAVAAAGIGTWDLNVTTGELVWSERCKELFGLPADAHIDYPRFLERLHPDDRAATEAAVQQALSPAGVGLFDIEYRTAPPTAGAAQPTRWIRATGRAFFDADHTQALRLIGTVADVTTAKTAALRFQLLADNVPVTIVVADAAGQIQYANQQLLDYTGLTQQELAQHWATLIHPDDLSAAAGTWARALQTGEPYELEYRLRRADGEYRWMLSITRPSLGPDGRPSLWVSSSLDIHERRATTHNLAQLLASNLIGIIFWDLDNPLVMDANDQYLSIIGYSREELRAGLINWQTMTPPEFAALDEQATAELDRTGTHRPYEKEYVHKDGRRVAVLLGGSFTEPGTTRKGISFCLDITAQKEAQRLADVREREFSAMANSISQLAWMAEPDGHIFWYNARWYEYTGTTLEEMVGWGWSKVHHPDHIERVLTAVKEWWSVPEPFELTFPLRGRDGQYRWFLTRAVPILDEHGAILRWFGTNTDVTQMRQLQDQLERSYQDLELKVTFRTLQLEQQVQELQAQLAALKAK</sequence>
<dbReference type="InterPro" id="IPR035965">
    <property type="entry name" value="PAS-like_dom_sf"/>
</dbReference>
<name>A0A1M6FAZ5_9BACT</name>
<keyword evidence="10" id="KW-1185">Reference proteome</keyword>
<keyword evidence="3" id="KW-0597">Phosphoprotein</keyword>
<evidence type="ECO:0000259" key="8">
    <source>
        <dbReference type="PROSITE" id="PS50113"/>
    </source>
</evidence>
<feature type="domain" description="PAS" evidence="7">
    <location>
        <begin position="254"/>
        <end position="297"/>
    </location>
</feature>
<dbReference type="CDD" id="cd00130">
    <property type="entry name" value="PAS"/>
    <property type="match status" value="4"/>
</dbReference>
<feature type="domain" description="PAS" evidence="7">
    <location>
        <begin position="36"/>
        <end position="80"/>
    </location>
</feature>
<feature type="domain" description="PAC" evidence="8">
    <location>
        <begin position="208"/>
        <end position="260"/>
    </location>
</feature>
<evidence type="ECO:0000256" key="1">
    <source>
        <dbReference type="ARBA" id="ARBA00000085"/>
    </source>
</evidence>
<dbReference type="InterPro" id="IPR013655">
    <property type="entry name" value="PAS_fold_3"/>
</dbReference>
<organism evidence="9 10">
    <name type="scientific">Hymenobacter daecheongensis DSM 21074</name>
    <dbReference type="NCBI Taxonomy" id="1121955"/>
    <lineage>
        <taxon>Bacteria</taxon>
        <taxon>Pseudomonadati</taxon>
        <taxon>Bacteroidota</taxon>
        <taxon>Cytophagia</taxon>
        <taxon>Cytophagales</taxon>
        <taxon>Hymenobacteraceae</taxon>
        <taxon>Hymenobacter</taxon>
    </lineage>
</organism>
<feature type="domain" description="PAS" evidence="7">
    <location>
        <begin position="381"/>
        <end position="446"/>
    </location>
</feature>
<dbReference type="OrthoDB" id="9766459at2"/>
<dbReference type="SUPFAM" id="SSF55785">
    <property type="entry name" value="PYP-like sensor domain (PAS domain)"/>
    <property type="match status" value="4"/>
</dbReference>
<dbReference type="Gene3D" id="3.30.450.20">
    <property type="entry name" value="PAS domain"/>
    <property type="match status" value="4"/>
</dbReference>
<keyword evidence="6" id="KW-0175">Coiled coil</keyword>
<dbReference type="InterPro" id="IPR000014">
    <property type="entry name" value="PAS"/>
</dbReference>
<proteinExistence type="predicted"/>
<dbReference type="SMART" id="SM00086">
    <property type="entry name" value="PAC"/>
    <property type="match status" value="4"/>
</dbReference>
<comment type="catalytic activity">
    <reaction evidence="1">
        <text>ATP + protein L-histidine = ADP + protein N-phospho-L-histidine.</text>
        <dbReference type="EC" id="2.7.13.3"/>
    </reaction>
</comment>
<evidence type="ECO:0000256" key="2">
    <source>
        <dbReference type="ARBA" id="ARBA00012438"/>
    </source>
</evidence>
<dbReference type="InterPro" id="IPR001610">
    <property type="entry name" value="PAC"/>
</dbReference>
<reference evidence="9 10" key="1">
    <citation type="submission" date="2016-11" db="EMBL/GenBank/DDBJ databases">
        <authorList>
            <person name="Jaros S."/>
            <person name="Januszkiewicz K."/>
            <person name="Wedrychowicz H."/>
        </authorList>
    </citation>
    <scope>NUCLEOTIDE SEQUENCE [LARGE SCALE GENOMIC DNA]</scope>
    <source>
        <strain evidence="9 10">DSM 21074</strain>
    </source>
</reference>
<dbReference type="FunFam" id="3.30.450.20:FF:000099">
    <property type="entry name" value="Sensory box sensor histidine kinase"/>
    <property type="match status" value="2"/>
</dbReference>
<feature type="domain" description="PAC" evidence="8">
    <location>
        <begin position="454"/>
        <end position="506"/>
    </location>
</feature>
<dbReference type="InterPro" id="IPR000700">
    <property type="entry name" value="PAS-assoc_C"/>
</dbReference>
<dbReference type="SMART" id="SM00091">
    <property type="entry name" value="PAS"/>
    <property type="match status" value="4"/>
</dbReference>
<dbReference type="STRING" id="1121955.SAMN02745146_2000"/>
<dbReference type="PANTHER" id="PTHR43304:SF1">
    <property type="entry name" value="PAC DOMAIN-CONTAINING PROTEIN"/>
    <property type="match status" value="1"/>
</dbReference>
<dbReference type="AlphaFoldDB" id="A0A1M6FAZ5"/>
<keyword evidence="5" id="KW-0418">Kinase</keyword>
<evidence type="ECO:0000256" key="6">
    <source>
        <dbReference type="SAM" id="Coils"/>
    </source>
</evidence>
<dbReference type="PANTHER" id="PTHR43304">
    <property type="entry name" value="PHYTOCHROME-LIKE PROTEIN CPH1"/>
    <property type="match status" value="1"/>
</dbReference>
<evidence type="ECO:0000256" key="5">
    <source>
        <dbReference type="ARBA" id="ARBA00022777"/>
    </source>
</evidence>
<dbReference type="NCBIfam" id="TIGR00229">
    <property type="entry name" value="sensory_box"/>
    <property type="match status" value="3"/>
</dbReference>
<dbReference type="Pfam" id="PF08447">
    <property type="entry name" value="PAS_3"/>
    <property type="match status" value="3"/>
</dbReference>
<dbReference type="InterPro" id="IPR052162">
    <property type="entry name" value="Sensor_kinase/Photoreceptor"/>
</dbReference>
<evidence type="ECO:0000256" key="3">
    <source>
        <dbReference type="ARBA" id="ARBA00022553"/>
    </source>
</evidence>
<dbReference type="EC" id="2.7.13.3" evidence="2"/>
<gene>
    <name evidence="9" type="ORF">SAMN02745146_2000</name>
</gene>
<dbReference type="Pfam" id="PF13426">
    <property type="entry name" value="PAS_9"/>
    <property type="match status" value="1"/>
</dbReference>
<protein>
    <recommendedName>
        <fullName evidence="2">histidine kinase</fullName>
        <ecNumber evidence="2">2.7.13.3</ecNumber>
    </recommendedName>
</protein>
<evidence type="ECO:0000313" key="10">
    <source>
        <dbReference type="Proteomes" id="UP000184418"/>
    </source>
</evidence>
<dbReference type="GO" id="GO:0004673">
    <property type="term" value="F:protein histidine kinase activity"/>
    <property type="evidence" value="ECO:0007669"/>
    <property type="project" value="UniProtKB-EC"/>
</dbReference>
<dbReference type="PROSITE" id="PS50112">
    <property type="entry name" value="PAS"/>
    <property type="match status" value="4"/>
</dbReference>
<evidence type="ECO:0000256" key="4">
    <source>
        <dbReference type="ARBA" id="ARBA00022679"/>
    </source>
</evidence>
<dbReference type="PROSITE" id="PS50113">
    <property type="entry name" value="PAC"/>
    <property type="match status" value="2"/>
</dbReference>
<accession>A0A1M6FAZ5</accession>
<evidence type="ECO:0000313" key="9">
    <source>
        <dbReference type="EMBL" id="SHI94870.1"/>
    </source>
</evidence>
<keyword evidence="4" id="KW-0808">Transferase</keyword>
<dbReference type="Proteomes" id="UP000184418">
    <property type="component" value="Unassembled WGS sequence"/>
</dbReference>
<dbReference type="RefSeq" id="WP_073108411.1">
    <property type="nucleotide sequence ID" value="NZ_FQYN01000003.1"/>
</dbReference>
<feature type="domain" description="PAS" evidence="7">
    <location>
        <begin position="136"/>
        <end position="205"/>
    </location>
</feature>